<dbReference type="SUPFAM" id="SSF53955">
    <property type="entry name" value="Lysozyme-like"/>
    <property type="match status" value="1"/>
</dbReference>
<sequence>MNRSFLTMLAATIFLIGTTFLLGSGYIESKQEVSTQTSADRKAGESKTELDEHFLSLEEEINKLPERYEVSGAVNWQEAEETAALLYEDSDGEFQKDWGLLLALEAEKHDISPLLVYELLRVETGDTFDPDLVGPETKYGHAYGLAQFMENTGPWIAEKAGLPYERELLFDPHYAIQLSVTYLDYLYEKYGDWDYALTAYHRGMSGMEAYVEENGDPASWYAVEIQEEAERTASR</sequence>
<dbReference type="PANTHER" id="PTHR37423:SF2">
    <property type="entry name" value="MEMBRANE-BOUND LYTIC MUREIN TRANSGLYCOSYLASE C"/>
    <property type="match status" value="1"/>
</dbReference>
<name>A0ABV9NXZ1_9BACI</name>
<proteinExistence type="predicted"/>
<dbReference type="EMBL" id="JBHSGK010000021">
    <property type="protein sequence ID" value="MFC4738137.1"/>
    <property type="molecule type" value="Genomic_DNA"/>
</dbReference>
<dbReference type="PANTHER" id="PTHR37423">
    <property type="entry name" value="SOLUBLE LYTIC MUREIN TRANSGLYCOSYLASE-RELATED"/>
    <property type="match status" value="1"/>
</dbReference>
<dbReference type="RefSeq" id="WP_377910724.1">
    <property type="nucleotide sequence ID" value="NZ_JBHSGK010000021.1"/>
</dbReference>
<evidence type="ECO:0000313" key="3">
    <source>
        <dbReference type="Proteomes" id="UP001595896"/>
    </source>
</evidence>
<protein>
    <submittedName>
        <fullName evidence="2">Lytic transglycosylase domain-containing protein</fullName>
    </submittedName>
</protein>
<dbReference type="Gene3D" id="1.10.530.10">
    <property type="match status" value="1"/>
</dbReference>
<keyword evidence="3" id="KW-1185">Reference proteome</keyword>
<reference evidence="3" key="1">
    <citation type="journal article" date="2019" name="Int. J. Syst. Evol. Microbiol.">
        <title>The Global Catalogue of Microorganisms (GCM) 10K type strain sequencing project: providing services to taxonomists for standard genome sequencing and annotation.</title>
        <authorList>
            <consortium name="The Broad Institute Genomics Platform"/>
            <consortium name="The Broad Institute Genome Sequencing Center for Infectious Disease"/>
            <person name="Wu L."/>
            <person name="Ma J."/>
        </authorList>
    </citation>
    <scope>NUCLEOTIDE SEQUENCE [LARGE SCALE GENOMIC DNA]</scope>
    <source>
        <strain evidence="3">JCM 12165</strain>
    </source>
</reference>
<feature type="domain" description="Transglycosylase SLT" evidence="1">
    <location>
        <begin position="106"/>
        <end position="220"/>
    </location>
</feature>
<evidence type="ECO:0000313" key="2">
    <source>
        <dbReference type="EMBL" id="MFC4738137.1"/>
    </source>
</evidence>
<dbReference type="InterPro" id="IPR023346">
    <property type="entry name" value="Lysozyme-like_dom_sf"/>
</dbReference>
<gene>
    <name evidence="2" type="ORF">ACFO4L_16320</name>
</gene>
<dbReference type="Proteomes" id="UP001595896">
    <property type="component" value="Unassembled WGS sequence"/>
</dbReference>
<evidence type="ECO:0000259" key="1">
    <source>
        <dbReference type="Pfam" id="PF01464"/>
    </source>
</evidence>
<organism evidence="2 3">
    <name type="scientific">Bacillus daqingensis</name>
    <dbReference type="NCBI Taxonomy" id="872396"/>
    <lineage>
        <taxon>Bacteria</taxon>
        <taxon>Bacillati</taxon>
        <taxon>Bacillota</taxon>
        <taxon>Bacilli</taxon>
        <taxon>Bacillales</taxon>
        <taxon>Bacillaceae</taxon>
        <taxon>Bacillus</taxon>
    </lineage>
</organism>
<comment type="caution">
    <text evidence="2">The sequence shown here is derived from an EMBL/GenBank/DDBJ whole genome shotgun (WGS) entry which is preliminary data.</text>
</comment>
<dbReference type="InterPro" id="IPR008258">
    <property type="entry name" value="Transglycosylase_SLT_dom_1"/>
</dbReference>
<accession>A0ABV9NXZ1</accession>
<dbReference type="Pfam" id="PF01464">
    <property type="entry name" value="SLT"/>
    <property type="match status" value="1"/>
</dbReference>